<dbReference type="GO" id="GO:0006094">
    <property type="term" value="P:gluconeogenesis"/>
    <property type="evidence" value="ECO:0007669"/>
    <property type="project" value="InterPro"/>
</dbReference>
<keyword evidence="3" id="KW-1185">Reference proteome</keyword>
<dbReference type="InterPro" id="IPR035078">
    <property type="entry name" value="PEP_carboxykinase_GTP_N"/>
</dbReference>
<evidence type="ECO:0000313" key="2">
    <source>
        <dbReference type="EMBL" id="EYC36735.1"/>
    </source>
</evidence>
<proteinExistence type="predicted"/>
<name>A0A016WAS1_9BILA</name>
<feature type="domain" description="Phosphoenolpyruvate carboxykinase GTP-utilising N-terminal" evidence="1">
    <location>
        <begin position="262"/>
        <end position="349"/>
    </location>
</feature>
<dbReference type="GO" id="GO:0005829">
    <property type="term" value="C:cytosol"/>
    <property type="evidence" value="ECO:0007669"/>
    <property type="project" value="TreeGrafter"/>
</dbReference>
<gene>
    <name evidence="2" type="primary">Acey_s0862.g2742</name>
    <name evidence="2" type="ORF">Y032_0862g2742</name>
</gene>
<dbReference type="PANTHER" id="PTHR11561">
    <property type="entry name" value="PHOSPHOENOLPYRUVATE CARBOXYKINASE"/>
    <property type="match status" value="1"/>
</dbReference>
<protein>
    <recommendedName>
        <fullName evidence="1">Phosphoenolpyruvate carboxykinase GTP-utilising N-terminal domain-containing protein</fullName>
    </recommendedName>
</protein>
<accession>A0A016WAS1</accession>
<dbReference type="SUPFAM" id="SSF68923">
    <property type="entry name" value="PEP carboxykinase N-terminal domain"/>
    <property type="match status" value="1"/>
</dbReference>
<dbReference type="GO" id="GO:0006107">
    <property type="term" value="P:oxaloacetate metabolic process"/>
    <property type="evidence" value="ECO:0007669"/>
    <property type="project" value="TreeGrafter"/>
</dbReference>
<dbReference type="Proteomes" id="UP000024635">
    <property type="component" value="Unassembled WGS sequence"/>
</dbReference>
<dbReference type="GO" id="GO:0042594">
    <property type="term" value="P:response to starvation"/>
    <property type="evidence" value="ECO:0007669"/>
    <property type="project" value="TreeGrafter"/>
</dbReference>
<dbReference type="GO" id="GO:0004613">
    <property type="term" value="F:phosphoenolpyruvate carboxykinase (GTP) activity"/>
    <property type="evidence" value="ECO:0007669"/>
    <property type="project" value="TreeGrafter"/>
</dbReference>
<dbReference type="GO" id="GO:0046327">
    <property type="term" value="P:glycerol biosynthetic process from pyruvate"/>
    <property type="evidence" value="ECO:0007669"/>
    <property type="project" value="TreeGrafter"/>
</dbReference>
<organism evidence="2 3">
    <name type="scientific">Ancylostoma ceylanicum</name>
    <dbReference type="NCBI Taxonomy" id="53326"/>
    <lineage>
        <taxon>Eukaryota</taxon>
        <taxon>Metazoa</taxon>
        <taxon>Ecdysozoa</taxon>
        <taxon>Nematoda</taxon>
        <taxon>Chromadorea</taxon>
        <taxon>Rhabditida</taxon>
        <taxon>Rhabditina</taxon>
        <taxon>Rhabditomorpha</taxon>
        <taxon>Strongyloidea</taxon>
        <taxon>Ancylostomatidae</taxon>
        <taxon>Ancylostomatinae</taxon>
        <taxon>Ancylostoma</taxon>
    </lineage>
</organism>
<dbReference type="GO" id="GO:0005525">
    <property type="term" value="F:GTP binding"/>
    <property type="evidence" value="ECO:0007669"/>
    <property type="project" value="InterPro"/>
</dbReference>
<evidence type="ECO:0000313" key="3">
    <source>
        <dbReference type="Proteomes" id="UP000024635"/>
    </source>
</evidence>
<dbReference type="GO" id="GO:0071333">
    <property type="term" value="P:cellular response to glucose stimulus"/>
    <property type="evidence" value="ECO:0007669"/>
    <property type="project" value="TreeGrafter"/>
</dbReference>
<dbReference type="Pfam" id="PF17297">
    <property type="entry name" value="PEPCK_N"/>
    <property type="match status" value="1"/>
</dbReference>
<dbReference type="GO" id="GO:0030145">
    <property type="term" value="F:manganese ion binding"/>
    <property type="evidence" value="ECO:0007669"/>
    <property type="project" value="TreeGrafter"/>
</dbReference>
<sequence>MVNSVEEQPKSKRIINHLRLGIFQLSEEGIKCRKLTDKGIEELSNEQLNQQDFMKLRDRTFLKKLPKCQYCTEEQICELRDTVYLITCEGCGEKYVGETLRPPRRRLDEHRRALTNPSSYASESFSKHRTLKHTYERAPMLKVTVLHRHLVNTLEKKNYGGRRNKEAQSRDKQQRGIARSVKTCYITGSINASLISCGDVVVSFCIQHLRDSNGLLTLRSEEGVKCRKLTNKGIEELLTEQLNQQDFMKIRDRTILKIFSVKYVIPFCLGPIGGRYSINAVQLTDSAFVVLNMRVITRVSSAIWDAIGQADFVRCIHSVGRPRPITARLKSNWMCNTDQYFLAQRLAENDVSVLDSCCIYS</sequence>
<dbReference type="Gene3D" id="3.40.449.10">
    <property type="entry name" value="Phosphoenolpyruvate Carboxykinase, domain 1"/>
    <property type="match status" value="1"/>
</dbReference>
<dbReference type="EMBL" id="JARK01000462">
    <property type="protein sequence ID" value="EYC36735.1"/>
    <property type="molecule type" value="Genomic_DNA"/>
</dbReference>
<dbReference type="GO" id="GO:0033993">
    <property type="term" value="P:response to lipid"/>
    <property type="evidence" value="ECO:0007669"/>
    <property type="project" value="TreeGrafter"/>
</dbReference>
<reference evidence="3" key="1">
    <citation type="journal article" date="2015" name="Nat. Genet.">
        <title>The genome and transcriptome of the zoonotic hookworm Ancylostoma ceylanicum identify infection-specific gene families.</title>
        <authorList>
            <person name="Schwarz E.M."/>
            <person name="Hu Y."/>
            <person name="Antoshechkin I."/>
            <person name="Miller M.M."/>
            <person name="Sternberg P.W."/>
            <person name="Aroian R.V."/>
        </authorList>
    </citation>
    <scope>NUCLEOTIDE SEQUENCE</scope>
    <source>
        <strain evidence="3">HY135</strain>
    </source>
</reference>
<dbReference type="InterPro" id="IPR008210">
    <property type="entry name" value="PEP_carboxykinase_N"/>
</dbReference>
<comment type="caution">
    <text evidence="2">The sequence shown here is derived from an EMBL/GenBank/DDBJ whole genome shotgun (WGS) entry which is preliminary data.</text>
</comment>
<dbReference type="InterPro" id="IPR008209">
    <property type="entry name" value="PEP_carboxykinase_GTP"/>
</dbReference>
<dbReference type="PANTHER" id="PTHR11561:SF16">
    <property type="entry name" value="PHOSPHOENOLPYRUVATE CARBOXYKINASE (GTP)"/>
    <property type="match status" value="1"/>
</dbReference>
<dbReference type="GO" id="GO:0019543">
    <property type="term" value="P:propionate catabolic process"/>
    <property type="evidence" value="ECO:0007669"/>
    <property type="project" value="TreeGrafter"/>
</dbReference>
<dbReference type="AlphaFoldDB" id="A0A016WAS1"/>
<evidence type="ECO:0000259" key="1">
    <source>
        <dbReference type="Pfam" id="PF17297"/>
    </source>
</evidence>